<gene>
    <name evidence="1" type="ORF">DSCO28_16890</name>
</gene>
<reference evidence="1 2" key="1">
    <citation type="submission" date="2019-11" db="EMBL/GenBank/DDBJ databases">
        <title>Comparative genomics of hydrocarbon-degrading Desulfosarcina strains.</title>
        <authorList>
            <person name="Watanabe M."/>
            <person name="Kojima H."/>
            <person name="Fukui M."/>
        </authorList>
    </citation>
    <scope>NUCLEOTIDE SEQUENCE [LARGE SCALE GENOMIC DNA]</scope>
    <source>
        <strain evidence="1 2">28bB2T</strain>
    </source>
</reference>
<sequence length="57" mass="6551">MIESHEIWPRRAQQVVCTGPAMVEKKNVFQKYRRLLYGMAGMMRAQSPHSEEAEGEG</sequence>
<dbReference type="AlphaFoldDB" id="A0A5K7ZRC3"/>
<protein>
    <submittedName>
        <fullName evidence="1">Uncharacterized protein</fullName>
    </submittedName>
</protein>
<accession>A0A5K7ZRC3</accession>
<evidence type="ECO:0000313" key="2">
    <source>
        <dbReference type="Proteomes" id="UP000425960"/>
    </source>
</evidence>
<evidence type="ECO:0000313" key="1">
    <source>
        <dbReference type="EMBL" id="BBO81123.1"/>
    </source>
</evidence>
<name>A0A5K7ZRC3_9BACT</name>
<dbReference type="Proteomes" id="UP000425960">
    <property type="component" value="Chromosome"/>
</dbReference>
<dbReference type="KEGG" id="dov:DSCO28_16890"/>
<organism evidence="1 2">
    <name type="scientific">Desulfosarcina ovata subsp. sediminis</name>
    <dbReference type="NCBI Taxonomy" id="885957"/>
    <lineage>
        <taxon>Bacteria</taxon>
        <taxon>Pseudomonadati</taxon>
        <taxon>Thermodesulfobacteriota</taxon>
        <taxon>Desulfobacteria</taxon>
        <taxon>Desulfobacterales</taxon>
        <taxon>Desulfosarcinaceae</taxon>
        <taxon>Desulfosarcina</taxon>
    </lineage>
</organism>
<proteinExistence type="predicted"/>
<dbReference type="EMBL" id="AP021876">
    <property type="protein sequence ID" value="BBO81123.1"/>
    <property type="molecule type" value="Genomic_DNA"/>
</dbReference>